<proteinExistence type="predicted"/>
<keyword evidence="6" id="KW-0479">Metal-binding</keyword>
<evidence type="ECO:0000256" key="4">
    <source>
        <dbReference type="ARBA" id="ARBA00012458"/>
    </source>
</evidence>
<comment type="pathway">
    <text evidence="3">Cofactor biosynthesis; tetrahydrofolate biosynthesis; 7,8-dihydrofolate from 2-amino-4-hydroxy-6-hydroxymethyl-7,8-dihydropteridine diphosphate and 4-aminobenzoate: step 1/2.</text>
</comment>
<evidence type="ECO:0000259" key="9">
    <source>
        <dbReference type="PROSITE" id="PS50972"/>
    </source>
</evidence>
<comment type="catalytic activity">
    <reaction evidence="1">
        <text>(7,8-dihydropterin-6-yl)methyl diphosphate + 4-aminobenzoate = 7,8-dihydropteroate + diphosphate</text>
        <dbReference type="Rhea" id="RHEA:19949"/>
        <dbReference type="ChEBI" id="CHEBI:17836"/>
        <dbReference type="ChEBI" id="CHEBI:17839"/>
        <dbReference type="ChEBI" id="CHEBI:33019"/>
        <dbReference type="ChEBI" id="CHEBI:72950"/>
        <dbReference type="EC" id="2.5.1.15"/>
    </reaction>
</comment>
<evidence type="ECO:0000256" key="5">
    <source>
        <dbReference type="ARBA" id="ARBA00022679"/>
    </source>
</evidence>
<dbReference type="InterPro" id="IPR045031">
    <property type="entry name" value="DHP_synth-like"/>
</dbReference>
<dbReference type="NCBIfam" id="TIGR01496">
    <property type="entry name" value="DHPS"/>
    <property type="match status" value="1"/>
</dbReference>
<dbReference type="AlphaFoldDB" id="A0A411I602"/>
<evidence type="ECO:0000313" key="10">
    <source>
        <dbReference type="EMBL" id="QBB78484.1"/>
    </source>
</evidence>
<dbReference type="GO" id="GO:0046872">
    <property type="term" value="F:metal ion binding"/>
    <property type="evidence" value="ECO:0007669"/>
    <property type="project" value="UniProtKB-KW"/>
</dbReference>
<dbReference type="InterPro" id="IPR011005">
    <property type="entry name" value="Dihydropteroate_synth-like_sf"/>
</dbReference>
<reference evidence="10" key="1">
    <citation type="submission" date="2018-11" db="EMBL/GenBank/DDBJ databases">
        <authorList>
            <person name="Nacke H."/>
        </authorList>
    </citation>
    <scope>NUCLEOTIDE SEQUENCE</scope>
</reference>
<dbReference type="InterPro" id="IPR006390">
    <property type="entry name" value="DHP_synth_dom"/>
</dbReference>
<comment type="cofactor">
    <cofactor evidence="2">
        <name>Mg(2+)</name>
        <dbReference type="ChEBI" id="CHEBI:18420"/>
    </cofactor>
</comment>
<keyword evidence="5" id="KW-0808">Transferase</keyword>
<keyword evidence="7" id="KW-0460">Magnesium</keyword>
<evidence type="ECO:0000256" key="8">
    <source>
        <dbReference type="ARBA" id="ARBA00022909"/>
    </source>
</evidence>
<dbReference type="SUPFAM" id="SSF51717">
    <property type="entry name" value="Dihydropteroate synthetase-like"/>
    <property type="match status" value="1"/>
</dbReference>
<dbReference type="InterPro" id="IPR000489">
    <property type="entry name" value="Pterin-binding_dom"/>
</dbReference>
<dbReference type="PANTHER" id="PTHR20941:SF1">
    <property type="entry name" value="FOLIC ACID SYNTHESIS PROTEIN FOL1"/>
    <property type="match status" value="1"/>
</dbReference>
<dbReference type="EMBL" id="MK159019">
    <property type="protein sequence ID" value="QBB78484.1"/>
    <property type="molecule type" value="Genomic_DNA"/>
</dbReference>
<dbReference type="EC" id="2.5.1.15" evidence="4"/>
<dbReference type="GO" id="GO:0004156">
    <property type="term" value="F:dihydropteroate synthase activity"/>
    <property type="evidence" value="ECO:0007669"/>
    <property type="project" value="UniProtKB-EC"/>
</dbReference>
<dbReference type="PROSITE" id="PS50972">
    <property type="entry name" value="PTERIN_BINDING"/>
    <property type="match status" value="1"/>
</dbReference>
<dbReference type="CDD" id="cd00739">
    <property type="entry name" value="DHPS"/>
    <property type="match status" value="1"/>
</dbReference>
<protein>
    <recommendedName>
        <fullName evidence="4">dihydropteroate synthase</fullName>
        <ecNumber evidence="4">2.5.1.15</ecNumber>
    </recommendedName>
</protein>
<dbReference type="Gene3D" id="3.20.20.20">
    <property type="entry name" value="Dihydropteroate synthase-like"/>
    <property type="match status" value="1"/>
</dbReference>
<evidence type="ECO:0000256" key="6">
    <source>
        <dbReference type="ARBA" id="ARBA00022723"/>
    </source>
</evidence>
<organism evidence="10">
    <name type="scientific">uncultured organism</name>
    <dbReference type="NCBI Taxonomy" id="155900"/>
    <lineage>
        <taxon>unclassified sequences</taxon>
        <taxon>environmental samples</taxon>
    </lineage>
</organism>
<evidence type="ECO:0000256" key="1">
    <source>
        <dbReference type="ARBA" id="ARBA00000012"/>
    </source>
</evidence>
<sequence length="273" mass="29602">MKLLGIVNVTRDSFSDGGRFLDPAAAIAHARELLRDGADVIDVGAESTHPDAEPVSVEEEIARLTPVVGALKAEGAAVSVDTCKPAVMRAMLALNVDYINDVDGFQDRQSVEAVRDTACRLIIMHRVASAELEDVAREHAVDPGSIVRRIEGFFDERVASLEAASIARERLIFDPGMGLFLSRDPAVSFAVLRELRGICERHGPVLVSTTRKSFIGAALGTVERPRPVNERGAATLATELWAARCGVEYIRTHDIRALRDALKVRSRILGQTA</sequence>
<evidence type="ECO:0000256" key="2">
    <source>
        <dbReference type="ARBA" id="ARBA00001946"/>
    </source>
</evidence>
<dbReference type="Pfam" id="PF00809">
    <property type="entry name" value="Pterin_bind"/>
    <property type="match status" value="1"/>
</dbReference>
<evidence type="ECO:0000256" key="7">
    <source>
        <dbReference type="ARBA" id="ARBA00022842"/>
    </source>
</evidence>
<dbReference type="PROSITE" id="PS00792">
    <property type="entry name" value="DHPS_1"/>
    <property type="match status" value="1"/>
</dbReference>
<dbReference type="PROSITE" id="PS00793">
    <property type="entry name" value="DHPS_2"/>
    <property type="match status" value="1"/>
</dbReference>
<dbReference type="GO" id="GO:0046656">
    <property type="term" value="P:folic acid biosynthetic process"/>
    <property type="evidence" value="ECO:0007669"/>
    <property type="project" value="UniProtKB-KW"/>
</dbReference>
<accession>A0A411I602</accession>
<evidence type="ECO:0000256" key="3">
    <source>
        <dbReference type="ARBA" id="ARBA00004763"/>
    </source>
</evidence>
<keyword evidence="8" id="KW-0289">Folate biosynthesis</keyword>
<name>A0A411I602_9ZZZZ</name>
<dbReference type="PANTHER" id="PTHR20941">
    <property type="entry name" value="FOLATE SYNTHESIS PROTEINS"/>
    <property type="match status" value="1"/>
</dbReference>
<dbReference type="GO" id="GO:0046654">
    <property type="term" value="P:tetrahydrofolate biosynthetic process"/>
    <property type="evidence" value="ECO:0007669"/>
    <property type="project" value="TreeGrafter"/>
</dbReference>
<feature type="domain" description="Pterin-binding" evidence="9">
    <location>
        <begin position="1"/>
        <end position="263"/>
    </location>
</feature>